<evidence type="ECO:0000313" key="2">
    <source>
        <dbReference type="Proteomes" id="UP000015105"/>
    </source>
</evidence>
<organism evidence="1 2">
    <name type="scientific">Aegilops tauschii subsp. strangulata</name>
    <name type="common">Goatgrass</name>
    <dbReference type="NCBI Taxonomy" id="200361"/>
    <lineage>
        <taxon>Eukaryota</taxon>
        <taxon>Viridiplantae</taxon>
        <taxon>Streptophyta</taxon>
        <taxon>Embryophyta</taxon>
        <taxon>Tracheophyta</taxon>
        <taxon>Spermatophyta</taxon>
        <taxon>Magnoliopsida</taxon>
        <taxon>Liliopsida</taxon>
        <taxon>Poales</taxon>
        <taxon>Poaceae</taxon>
        <taxon>BOP clade</taxon>
        <taxon>Pooideae</taxon>
        <taxon>Triticodae</taxon>
        <taxon>Triticeae</taxon>
        <taxon>Triticinae</taxon>
        <taxon>Aegilops</taxon>
    </lineage>
</organism>
<dbReference type="Proteomes" id="UP000015105">
    <property type="component" value="Chromosome 6D"/>
</dbReference>
<evidence type="ECO:0000313" key="1">
    <source>
        <dbReference type="EnsemblPlants" id="AET6Gv20775300.3"/>
    </source>
</evidence>
<dbReference type="AlphaFoldDB" id="A0A453PLY9"/>
<sequence>WRHSVVECTMPKCIWALATKEVAEQVVLTQEIKARDWIFSLIDKLPHCELMEALVTLWAIWHAQKKAI</sequence>
<accession>A0A453PLY9</accession>
<protein>
    <submittedName>
        <fullName evidence="1">Uncharacterized protein</fullName>
    </submittedName>
</protein>
<reference evidence="2" key="2">
    <citation type="journal article" date="2017" name="Nat. Plants">
        <title>The Aegilops tauschii genome reveals multiple impacts of transposons.</title>
        <authorList>
            <person name="Zhao G."/>
            <person name="Zou C."/>
            <person name="Li K."/>
            <person name="Wang K."/>
            <person name="Li T."/>
            <person name="Gao L."/>
            <person name="Zhang X."/>
            <person name="Wang H."/>
            <person name="Yang Z."/>
            <person name="Liu X."/>
            <person name="Jiang W."/>
            <person name="Mao L."/>
            <person name="Kong X."/>
            <person name="Jiao Y."/>
            <person name="Jia J."/>
        </authorList>
    </citation>
    <scope>NUCLEOTIDE SEQUENCE [LARGE SCALE GENOMIC DNA]</scope>
    <source>
        <strain evidence="2">cv. AL8/78</strain>
    </source>
</reference>
<reference evidence="2" key="1">
    <citation type="journal article" date="2014" name="Science">
        <title>Ancient hybridizations among the ancestral genomes of bread wheat.</title>
        <authorList>
            <consortium name="International Wheat Genome Sequencing Consortium,"/>
            <person name="Marcussen T."/>
            <person name="Sandve S.R."/>
            <person name="Heier L."/>
            <person name="Spannagl M."/>
            <person name="Pfeifer M."/>
            <person name="Jakobsen K.S."/>
            <person name="Wulff B.B."/>
            <person name="Steuernagel B."/>
            <person name="Mayer K.F."/>
            <person name="Olsen O.A."/>
        </authorList>
    </citation>
    <scope>NUCLEOTIDE SEQUENCE [LARGE SCALE GENOMIC DNA]</scope>
    <source>
        <strain evidence="2">cv. AL8/78</strain>
    </source>
</reference>
<reference evidence="1" key="5">
    <citation type="journal article" date="2021" name="G3 (Bethesda)">
        <title>Aegilops tauschii genome assembly Aet v5.0 features greater sequence contiguity and improved annotation.</title>
        <authorList>
            <person name="Wang L."/>
            <person name="Zhu T."/>
            <person name="Rodriguez J.C."/>
            <person name="Deal K.R."/>
            <person name="Dubcovsky J."/>
            <person name="McGuire P.E."/>
            <person name="Lux T."/>
            <person name="Spannagl M."/>
            <person name="Mayer K.F.X."/>
            <person name="Baldrich P."/>
            <person name="Meyers B.C."/>
            <person name="Huo N."/>
            <person name="Gu Y.Q."/>
            <person name="Zhou H."/>
            <person name="Devos K.M."/>
            <person name="Bennetzen J.L."/>
            <person name="Unver T."/>
            <person name="Budak H."/>
            <person name="Gulick P.J."/>
            <person name="Galiba G."/>
            <person name="Kalapos B."/>
            <person name="Nelson D.R."/>
            <person name="Li P."/>
            <person name="You F.M."/>
            <person name="Luo M.C."/>
            <person name="Dvorak J."/>
        </authorList>
    </citation>
    <scope>NUCLEOTIDE SEQUENCE [LARGE SCALE GENOMIC DNA]</scope>
    <source>
        <strain evidence="1">cv. AL8/78</strain>
    </source>
</reference>
<proteinExistence type="predicted"/>
<keyword evidence="2" id="KW-1185">Reference proteome</keyword>
<dbReference type="EnsemblPlants" id="AET6Gv20775300.3">
    <property type="protein sequence ID" value="AET6Gv20775300.3"/>
    <property type="gene ID" value="AET6Gv20775300"/>
</dbReference>
<reference evidence="1" key="3">
    <citation type="journal article" date="2017" name="Nature">
        <title>Genome sequence of the progenitor of the wheat D genome Aegilops tauschii.</title>
        <authorList>
            <person name="Luo M.C."/>
            <person name="Gu Y.Q."/>
            <person name="Puiu D."/>
            <person name="Wang H."/>
            <person name="Twardziok S.O."/>
            <person name="Deal K.R."/>
            <person name="Huo N."/>
            <person name="Zhu T."/>
            <person name="Wang L."/>
            <person name="Wang Y."/>
            <person name="McGuire P.E."/>
            <person name="Liu S."/>
            <person name="Long H."/>
            <person name="Ramasamy R.K."/>
            <person name="Rodriguez J.C."/>
            <person name="Van S.L."/>
            <person name="Yuan L."/>
            <person name="Wang Z."/>
            <person name="Xia Z."/>
            <person name="Xiao L."/>
            <person name="Anderson O.D."/>
            <person name="Ouyang S."/>
            <person name="Liang Y."/>
            <person name="Zimin A.V."/>
            <person name="Pertea G."/>
            <person name="Qi P."/>
            <person name="Bennetzen J.L."/>
            <person name="Dai X."/>
            <person name="Dawson M.W."/>
            <person name="Muller H.G."/>
            <person name="Kugler K."/>
            <person name="Rivarola-Duarte L."/>
            <person name="Spannagl M."/>
            <person name="Mayer K.F.X."/>
            <person name="Lu F.H."/>
            <person name="Bevan M.W."/>
            <person name="Leroy P."/>
            <person name="Li P."/>
            <person name="You F.M."/>
            <person name="Sun Q."/>
            <person name="Liu Z."/>
            <person name="Lyons E."/>
            <person name="Wicker T."/>
            <person name="Salzberg S.L."/>
            <person name="Devos K.M."/>
            <person name="Dvorak J."/>
        </authorList>
    </citation>
    <scope>NUCLEOTIDE SEQUENCE [LARGE SCALE GENOMIC DNA]</scope>
    <source>
        <strain evidence="1">cv. AL8/78</strain>
    </source>
</reference>
<dbReference type="Gramene" id="AET6Gv20775300.3">
    <property type="protein sequence ID" value="AET6Gv20775300.3"/>
    <property type="gene ID" value="AET6Gv20775300"/>
</dbReference>
<name>A0A453PLY9_AEGTS</name>
<reference evidence="1" key="4">
    <citation type="submission" date="2019-03" db="UniProtKB">
        <authorList>
            <consortium name="EnsemblPlants"/>
        </authorList>
    </citation>
    <scope>IDENTIFICATION</scope>
</reference>